<dbReference type="PANTHER" id="PTHR30032:SF8">
    <property type="entry name" value="GERMINATION-SPECIFIC N-ACETYLMURAMOYL-L-ALANINE AMIDASE"/>
    <property type="match status" value="1"/>
</dbReference>
<feature type="compositionally biased region" description="Acidic residues" evidence="1">
    <location>
        <begin position="120"/>
        <end position="132"/>
    </location>
</feature>
<dbReference type="InterPro" id="IPR003961">
    <property type="entry name" value="FN3_dom"/>
</dbReference>
<accession>A0A1G8HC86</accession>
<feature type="compositionally biased region" description="Acidic residues" evidence="1">
    <location>
        <begin position="221"/>
        <end position="231"/>
    </location>
</feature>
<dbReference type="InterPro" id="IPR036116">
    <property type="entry name" value="FN3_sf"/>
</dbReference>
<organism evidence="4 5">
    <name type="scientific">Desulfosporosinus hippei DSM 8344</name>
    <dbReference type="NCBI Taxonomy" id="1121419"/>
    <lineage>
        <taxon>Bacteria</taxon>
        <taxon>Bacillati</taxon>
        <taxon>Bacillota</taxon>
        <taxon>Clostridia</taxon>
        <taxon>Eubacteriales</taxon>
        <taxon>Desulfitobacteriaceae</taxon>
        <taxon>Desulfosporosinus</taxon>
    </lineage>
</organism>
<evidence type="ECO:0000313" key="4">
    <source>
        <dbReference type="EMBL" id="SDI04298.1"/>
    </source>
</evidence>
<feature type="domain" description="Fibronectin type-III" evidence="3">
    <location>
        <begin position="429"/>
        <end position="516"/>
    </location>
</feature>
<evidence type="ECO:0000256" key="2">
    <source>
        <dbReference type="SAM" id="SignalP"/>
    </source>
</evidence>
<feature type="chain" id="PRO_5011535010" evidence="2">
    <location>
        <begin position="29"/>
        <end position="918"/>
    </location>
</feature>
<feature type="domain" description="Fibronectin type-III" evidence="3">
    <location>
        <begin position="335"/>
        <end position="422"/>
    </location>
</feature>
<proteinExistence type="predicted"/>
<evidence type="ECO:0000313" key="5">
    <source>
        <dbReference type="Proteomes" id="UP000198656"/>
    </source>
</evidence>
<dbReference type="InterPro" id="IPR051922">
    <property type="entry name" value="Bact_Sporulation_Assoc"/>
</dbReference>
<protein>
    <submittedName>
        <fullName evidence="4">Putative cell wall-binding protein</fullName>
    </submittedName>
</protein>
<feature type="region of interest" description="Disordered" evidence="1">
    <location>
        <begin position="218"/>
        <end position="237"/>
    </location>
</feature>
<dbReference type="EMBL" id="FNCP01000025">
    <property type="protein sequence ID" value="SDI04298.1"/>
    <property type="molecule type" value="Genomic_DNA"/>
</dbReference>
<evidence type="ECO:0000256" key="1">
    <source>
        <dbReference type="SAM" id="MobiDB-lite"/>
    </source>
</evidence>
<dbReference type="SMART" id="SM00060">
    <property type="entry name" value="FN3"/>
    <property type="match status" value="6"/>
</dbReference>
<name>A0A1G8HC86_9FIRM</name>
<dbReference type="STRING" id="1121419.SAMN05443529_1252"/>
<gene>
    <name evidence="4" type="ORF">SAMN05443529_1252</name>
</gene>
<feature type="region of interest" description="Disordered" evidence="1">
    <location>
        <begin position="408"/>
        <end position="433"/>
    </location>
</feature>
<feature type="region of interest" description="Disordered" evidence="1">
    <location>
        <begin position="512"/>
        <end position="533"/>
    </location>
</feature>
<feature type="compositionally biased region" description="Basic and acidic residues" evidence="1">
    <location>
        <begin position="311"/>
        <end position="320"/>
    </location>
</feature>
<feature type="region of interest" description="Disordered" evidence="1">
    <location>
        <begin position="311"/>
        <end position="337"/>
    </location>
</feature>
<feature type="signal peptide" evidence="2">
    <location>
        <begin position="1"/>
        <end position="28"/>
    </location>
</feature>
<feature type="domain" description="Fibronectin type-III" evidence="3">
    <location>
        <begin position="830"/>
        <end position="917"/>
    </location>
</feature>
<dbReference type="PROSITE" id="PS50853">
    <property type="entry name" value="FN3"/>
    <property type="match status" value="6"/>
</dbReference>
<feature type="domain" description="Fibronectin type-III" evidence="3">
    <location>
        <begin position="135"/>
        <end position="222"/>
    </location>
</feature>
<dbReference type="Pfam" id="PF04122">
    <property type="entry name" value="CW_binding_2"/>
    <property type="match status" value="3"/>
</dbReference>
<dbReference type="InterPro" id="IPR013783">
    <property type="entry name" value="Ig-like_fold"/>
</dbReference>
<reference evidence="5" key="1">
    <citation type="submission" date="2016-10" db="EMBL/GenBank/DDBJ databases">
        <authorList>
            <person name="Varghese N."/>
            <person name="Submissions S."/>
        </authorList>
    </citation>
    <scope>NUCLEOTIDE SEQUENCE [LARGE SCALE GENOMIC DNA]</scope>
    <source>
        <strain evidence="5">DSM 8344</strain>
    </source>
</reference>
<feature type="domain" description="Fibronectin type-III" evidence="3">
    <location>
        <begin position="34"/>
        <end position="122"/>
    </location>
</feature>
<dbReference type="Gene3D" id="3.40.50.12090">
    <property type="match status" value="2"/>
</dbReference>
<feature type="domain" description="Fibronectin type-III" evidence="3">
    <location>
        <begin position="234"/>
        <end position="321"/>
    </location>
</feature>
<dbReference type="Proteomes" id="UP000198656">
    <property type="component" value="Unassembled WGS sequence"/>
</dbReference>
<feature type="compositionally biased region" description="Acidic residues" evidence="1">
    <location>
        <begin position="321"/>
        <end position="331"/>
    </location>
</feature>
<dbReference type="Gene3D" id="2.60.40.10">
    <property type="entry name" value="Immunoglobulins"/>
    <property type="match status" value="6"/>
</dbReference>
<dbReference type="AlphaFoldDB" id="A0A1G8HC86"/>
<dbReference type="CDD" id="cd00063">
    <property type="entry name" value="FN3"/>
    <property type="match status" value="5"/>
</dbReference>
<feature type="region of interest" description="Disordered" evidence="1">
    <location>
        <begin position="109"/>
        <end position="141"/>
    </location>
</feature>
<feature type="compositionally biased region" description="Low complexity" evidence="1">
    <location>
        <begin position="408"/>
        <end position="420"/>
    </location>
</feature>
<evidence type="ECO:0000259" key="3">
    <source>
        <dbReference type="PROSITE" id="PS50853"/>
    </source>
</evidence>
<dbReference type="SUPFAM" id="SSF49265">
    <property type="entry name" value="Fibronectin type III"/>
    <property type="match status" value="4"/>
</dbReference>
<dbReference type="Pfam" id="PF00041">
    <property type="entry name" value="fn3"/>
    <property type="match status" value="6"/>
</dbReference>
<sequence>MKKNSLRLLTLVLCFCFAVLIVPQVTLAASIPSAPTDLTASAENSSEIYLDWDSVTDAASYYVYRATSSSGTYSKIATTTTSRYTDSDLRSETTYYYKVVSVNSAGTTSAYSSRTSETTLDSDDDDDDEDDSLSAPTDLTATAESSSEIYLDWDSVSAATSYYVYRSTTSSGTYSKIGTATSSRYTDSDLDEDTTYYYKVKTVRNSKTSDFSSKDYAKTLDEDEDEDEDDSLSVPTDLTATAESSSEIYLDWDSVSEATSYYVYRSTTSSGTYSKIDTATSSKYTDSDLEEDTTYYYKVKAVRNSKTSDFSSKDYAKTLDSDEDDDDDESDSLSAPTDFSAKAVSSSEIYLDWDSVSDAKSYYVYRSTTSSGTYSKISTTSTSSYTDKDLEEDTTYYYKVTAVNSSGKSEYSSKKSATTSESDESDLSTPTDLTAKAESSSKIYLDWDSVSEATSYYVYSSTTSSGTYSKISTTTTSNYTDTGLSPNTTYYYKVTAVNNRSSSRYSSSAYATTAKTDGTIPTEPSSDIQSDRLAGEDMYGTSAEVAKSGWTTSYYAVIVSGENFSDALCSAPLAQKYNAPLLLTTKNTLHEQTKTQLERLKVKKVIIIGGTGIISSEVEQSIKDLGIGVTRIAGTDKYDTSIKIAQAMGEFDQAVIASGETFPDALSIAPIAAMKGMPILLTPKDKLPANIEGFLEKNAQSTYVVGGTGIISDNVLKQLPSPRRLSGNTRYDTNVSIIKEFADQLDFSTCYVSTGENYADALAGAALASITNSPVFLVSDPVDPVTVNFFKSKIRSIKKEVIFGGIVVVPNSILINIDEEDYDDYDTPATPTGLEVTAVSSSQINLTWDSVSDATSYYVYGATSSSGTYSHIATVSTTSYTNTGLWADTTYYYKVRAVNSAGSSPDSAMDYAKTDLPD</sequence>
<keyword evidence="5" id="KW-1185">Reference proteome</keyword>
<keyword evidence="2" id="KW-0732">Signal</keyword>
<dbReference type="OrthoDB" id="2051435at2"/>
<dbReference type="InterPro" id="IPR007253">
    <property type="entry name" value="Cell_wall-bd_2"/>
</dbReference>
<dbReference type="RefSeq" id="WP_092335022.1">
    <property type="nucleotide sequence ID" value="NZ_FNCP01000025.1"/>
</dbReference>
<dbReference type="PANTHER" id="PTHR30032">
    <property type="entry name" value="N-ACETYLMURAMOYL-L-ALANINE AMIDASE-RELATED"/>
    <property type="match status" value="1"/>
</dbReference>